<name>A0A1X7SEZ9_AMPQE</name>
<proteinExistence type="predicted"/>
<reference evidence="1" key="1">
    <citation type="submission" date="2017-05" db="UniProtKB">
        <authorList>
            <consortium name="EnsemblMetazoa"/>
        </authorList>
    </citation>
    <scope>IDENTIFICATION</scope>
</reference>
<sequence>MVTNKTKEKLETYETLKNANNTSPYTKQWNKRLQQLRKEPTPPIQKIEHEDSNNVMQPITSNLYMRKLHPDITASWKVALTIKDKPHHTITKIERPMPATIFNRYRATRRPYSAYPWY</sequence>
<evidence type="ECO:0000313" key="1">
    <source>
        <dbReference type="EnsemblMetazoa" id="Aqu2.1.00630_001"/>
    </source>
</evidence>
<dbReference type="EnsemblMetazoa" id="Aqu2.1.00630_001">
    <property type="protein sequence ID" value="Aqu2.1.00630_001"/>
    <property type="gene ID" value="Aqu2.1.00630"/>
</dbReference>
<protein>
    <submittedName>
        <fullName evidence="1">Uncharacterized protein</fullName>
    </submittedName>
</protein>
<dbReference type="OrthoDB" id="9970246at2759"/>
<dbReference type="AlphaFoldDB" id="A0A1X7SEZ9"/>
<accession>A0A1X7SEZ9</accession>
<dbReference type="InParanoid" id="A0A1X7SEZ9"/>
<organism evidence="1">
    <name type="scientific">Amphimedon queenslandica</name>
    <name type="common">Sponge</name>
    <dbReference type="NCBI Taxonomy" id="400682"/>
    <lineage>
        <taxon>Eukaryota</taxon>
        <taxon>Metazoa</taxon>
        <taxon>Porifera</taxon>
        <taxon>Demospongiae</taxon>
        <taxon>Heteroscleromorpha</taxon>
        <taxon>Haplosclerida</taxon>
        <taxon>Niphatidae</taxon>
        <taxon>Amphimedon</taxon>
    </lineage>
</organism>